<name>A0ABW7QFM8_9MICO</name>
<protein>
    <recommendedName>
        <fullName evidence="4">Phosphatidylinositol kinase</fullName>
    </recommendedName>
</protein>
<dbReference type="Proteomes" id="UP001610861">
    <property type="component" value="Unassembled WGS sequence"/>
</dbReference>
<sequence>MCDSCAEGGRRCPGSHSPEARAAHNTRRRENRSTRAAVVSWARQRDLPDLALDVLAVAPPTVAKDWAEHAGAPALQPGEQKRLRPTATGLRDASWASAGIVDQVAAIARAQGAHPDEAALLNANVVHDDYEDQGVNTTRRLILDDGSDAYFKPVDGIDEETAEDYGHEQPWQPIHEVAAWHTARALGPEWERLVPPCVLTVRDGSLGSLALGQPGSTDGPMQVPDSDVHAAAFFDALTGQQDRHSGNFLTHRAGEELHLIDHGFAFARPDDPVNMSVFQLRRSKTAPELTTYELDRLVLLLRAPDLHGLRPMLAPDRAAALEDRARLMLVTGRILPEGHF</sequence>
<dbReference type="EMBL" id="JBIQWL010000021">
    <property type="protein sequence ID" value="MFH8253277.1"/>
    <property type="molecule type" value="Genomic_DNA"/>
</dbReference>
<dbReference type="RefSeq" id="WP_397558701.1">
    <property type="nucleotide sequence ID" value="NZ_JBIQWL010000021.1"/>
</dbReference>
<organism evidence="2 3">
    <name type="scientific">Microbacterium alkaliflavum</name>
    <dbReference type="NCBI Taxonomy" id="3248839"/>
    <lineage>
        <taxon>Bacteria</taxon>
        <taxon>Bacillati</taxon>
        <taxon>Actinomycetota</taxon>
        <taxon>Actinomycetes</taxon>
        <taxon>Micrococcales</taxon>
        <taxon>Microbacteriaceae</taxon>
        <taxon>Microbacterium</taxon>
    </lineage>
</organism>
<evidence type="ECO:0008006" key="4">
    <source>
        <dbReference type="Google" id="ProtNLM"/>
    </source>
</evidence>
<keyword evidence="3" id="KW-1185">Reference proteome</keyword>
<evidence type="ECO:0000256" key="1">
    <source>
        <dbReference type="SAM" id="MobiDB-lite"/>
    </source>
</evidence>
<evidence type="ECO:0000313" key="2">
    <source>
        <dbReference type="EMBL" id="MFH8253277.1"/>
    </source>
</evidence>
<reference evidence="2 3" key="1">
    <citation type="submission" date="2024-09" db="EMBL/GenBank/DDBJ databases">
        <authorList>
            <person name="Pan X."/>
        </authorList>
    </citation>
    <scope>NUCLEOTIDE SEQUENCE [LARGE SCALE GENOMIC DNA]</scope>
    <source>
        <strain evidence="2 3">B2969</strain>
    </source>
</reference>
<accession>A0ABW7QFM8</accession>
<feature type="region of interest" description="Disordered" evidence="1">
    <location>
        <begin position="1"/>
        <end position="33"/>
    </location>
</feature>
<gene>
    <name evidence="2" type="ORF">ACH3VR_23120</name>
</gene>
<comment type="caution">
    <text evidence="2">The sequence shown here is derived from an EMBL/GenBank/DDBJ whole genome shotgun (WGS) entry which is preliminary data.</text>
</comment>
<proteinExistence type="predicted"/>
<evidence type="ECO:0000313" key="3">
    <source>
        <dbReference type="Proteomes" id="UP001610861"/>
    </source>
</evidence>